<proteinExistence type="inferred from homology"/>
<dbReference type="PROSITE" id="PS50991">
    <property type="entry name" value="PYR_CT"/>
    <property type="match status" value="1"/>
</dbReference>
<dbReference type="EMBL" id="SZPY01000002">
    <property type="protein sequence ID" value="TKI62438.1"/>
    <property type="molecule type" value="Genomic_DNA"/>
</dbReference>
<evidence type="ECO:0000256" key="3">
    <source>
        <dbReference type="ARBA" id="ARBA00023239"/>
    </source>
</evidence>
<comment type="caution">
    <text evidence="5">The sequence shown here is derived from an EMBL/GenBank/DDBJ whole genome shotgun (WGS) entry which is preliminary data.</text>
</comment>
<organism evidence="5 6">
    <name type="scientific">Nocardioides jishulii</name>
    <dbReference type="NCBI Taxonomy" id="2575440"/>
    <lineage>
        <taxon>Bacteria</taxon>
        <taxon>Bacillati</taxon>
        <taxon>Actinomycetota</taxon>
        <taxon>Actinomycetes</taxon>
        <taxon>Propionibacteriales</taxon>
        <taxon>Nocardioidaceae</taxon>
        <taxon>Nocardioides</taxon>
    </lineage>
</organism>
<evidence type="ECO:0000313" key="5">
    <source>
        <dbReference type="EMBL" id="TKI62438.1"/>
    </source>
</evidence>
<dbReference type="PANTHER" id="PTHR42738:SF7">
    <property type="entry name" value="HYDROXYMETHYLGLUTARYL-COA LYASE"/>
    <property type="match status" value="1"/>
</dbReference>
<dbReference type="Gene3D" id="3.20.20.70">
    <property type="entry name" value="Aldolase class I"/>
    <property type="match status" value="1"/>
</dbReference>
<evidence type="ECO:0000256" key="1">
    <source>
        <dbReference type="ARBA" id="ARBA00009405"/>
    </source>
</evidence>
<dbReference type="GO" id="GO:0006552">
    <property type="term" value="P:L-leucine catabolic process"/>
    <property type="evidence" value="ECO:0007669"/>
    <property type="project" value="TreeGrafter"/>
</dbReference>
<dbReference type="InterPro" id="IPR013785">
    <property type="entry name" value="Aldolase_TIM"/>
</dbReference>
<reference evidence="5 6" key="1">
    <citation type="submission" date="2019-04" db="EMBL/GenBank/DDBJ databases">
        <authorList>
            <person name="Dong K."/>
        </authorList>
    </citation>
    <scope>NUCLEOTIDE SEQUENCE [LARGE SCALE GENOMIC DNA]</scope>
    <source>
        <strain evidence="6">dk3543</strain>
    </source>
</reference>
<dbReference type="InterPro" id="IPR000891">
    <property type="entry name" value="PYR_CT"/>
</dbReference>
<dbReference type="GO" id="GO:0046872">
    <property type="term" value="F:metal ion binding"/>
    <property type="evidence" value="ECO:0007669"/>
    <property type="project" value="UniProtKB-KW"/>
</dbReference>
<keyword evidence="6" id="KW-1185">Reference proteome</keyword>
<evidence type="ECO:0000313" key="6">
    <source>
        <dbReference type="Proteomes" id="UP000307808"/>
    </source>
</evidence>
<dbReference type="AlphaFoldDB" id="A0A4U2YMJ8"/>
<evidence type="ECO:0000256" key="2">
    <source>
        <dbReference type="ARBA" id="ARBA00022723"/>
    </source>
</evidence>
<protein>
    <submittedName>
        <fullName evidence="5">Hydroxymethylglutaryl-CoA lyase</fullName>
    </submittedName>
</protein>
<dbReference type="Proteomes" id="UP000307808">
    <property type="component" value="Unassembled WGS sequence"/>
</dbReference>
<evidence type="ECO:0000259" key="4">
    <source>
        <dbReference type="PROSITE" id="PS50991"/>
    </source>
</evidence>
<gene>
    <name evidence="5" type="ORF">FC770_08595</name>
</gene>
<dbReference type="GO" id="GO:0046951">
    <property type="term" value="P:ketone body biosynthetic process"/>
    <property type="evidence" value="ECO:0007669"/>
    <property type="project" value="TreeGrafter"/>
</dbReference>
<accession>A0A4U2YMJ8</accession>
<dbReference type="GO" id="GO:0004419">
    <property type="term" value="F:hydroxymethylglutaryl-CoA lyase activity"/>
    <property type="evidence" value="ECO:0007669"/>
    <property type="project" value="TreeGrafter"/>
</dbReference>
<keyword evidence="3 5" id="KW-0456">Lyase</keyword>
<dbReference type="InterPro" id="IPR043594">
    <property type="entry name" value="HMGL"/>
</dbReference>
<comment type="similarity">
    <text evidence="1">Belongs to the HMG-CoA lyase family.</text>
</comment>
<dbReference type="CDD" id="cd07938">
    <property type="entry name" value="DRE_TIM_HMGL"/>
    <property type="match status" value="1"/>
</dbReference>
<dbReference type="RefSeq" id="WP_137065707.1">
    <property type="nucleotide sequence ID" value="NZ_SZPY01000002.1"/>
</dbReference>
<name>A0A4U2YMJ8_9ACTN</name>
<dbReference type="OrthoDB" id="9784013at2"/>
<feature type="domain" description="Pyruvate carboxyltransferase" evidence="4">
    <location>
        <begin position="14"/>
        <end position="283"/>
    </location>
</feature>
<dbReference type="NCBIfam" id="NF004283">
    <property type="entry name" value="PRK05692.1"/>
    <property type="match status" value="1"/>
</dbReference>
<dbReference type="PANTHER" id="PTHR42738">
    <property type="entry name" value="HYDROXYMETHYLGLUTARYL-COA LYASE"/>
    <property type="match status" value="1"/>
</dbReference>
<dbReference type="SUPFAM" id="SSF51569">
    <property type="entry name" value="Aldolase"/>
    <property type="match status" value="1"/>
</dbReference>
<keyword evidence="2" id="KW-0479">Metal-binding</keyword>
<dbReference type="Pfam" id="PF00682">
    <property type="entry name" value="HMGL-like"/>
    <property type="match status" value="1"/>
</dbReference>
<sequence>MTGEEIPASTIPVVEIVEVAPRDGLQNEKKVLPTEIKAELVRRSLDAGLRRIEVTAFARPDRVPQMADAEALLSEVTSDPRLTSIGLVLNRKGLDRAVAAGCDEITAVVVASDGLALRNQGADTKAQIEAWHTIAADAREAGIKASVIIAAAFGCPFDGEVSTERVLEVAKGVLDAGPDELAIADTIGVGVPAQVRAIVGGIRQLDADIQLRAHFHNTRNTGYANALAAVESGVTVLDASTGGIGGCPFAPGATGNIGTEDLLYLLDRSGVRTSTAIDASQVAATGTWISDQLGLPQAPAMLGRAGWFPAP</sequence>